<evidence type="ECO:0000313" key="1">
    <source>
        <dbReference type="EMBL" id="RDI40923.1"/>
    </source>
</evidence>
<accession>A0A370GG19</accession>
<sequence>MLWDRIGALKGCTIHTFAKHKPFHILDVKDHKCVIRVESSGKVRNIQRIDFEKALKLGSISSLSPAILRQTGASEANPTYVLAILKHLYPDDIPVS</sequence>
<evidence type="ECO:0000313" key="2">
    <source>
        <dbReference type="Proteomes" id="UP000255326"/>
    </source>
</evidence>
<dbReference type="Proteomes" id="UP000255326">
    <property type="component" value="Unassembled WGS sequence"/>
</dbReference>
<organism evidence="1 2">
    <name type="scientific">Falsibacillus pallidus</name>
    <dbReference type="NCBI Taxonomy" id="493781"/>
    <lineage>
        <taxon>Bacteria</taxon>
        <taxon>Bacillati</taxon>
        <taxon>Bacillota</taxon>
        <taxon>Bacilli</taxon>
        <taxon>Bacillales</taxon>
        <taxon>Bacillaceae</taxon>
        <taxon>Falsibacillus</taxon>
    </lineage>
</organism>
<dbReference type="AlphaFoldDB" id="A0A370GG19"/>
<gene>
    <name evidence="1" type="ORF">DFR59_11166</name>
</gene>
<name>A0A370GG19_9BACI</name>
<keyword evidence="2" id="KW-1185">Reference proteome</keyword>
<reference evidence="1 2" key="1">
    <citation type="submission" date="2018-07" db="EMBL/GenBank/DDBJ databases">
        <title>Genomic Encyclopedia of Type Strains, Phase IV (KMG-IV): sequencing the most valuable type-strain genomes for metagenomic binning, comparative biology and taxonomic classification.</title>
        <authorList>
            <person name="Goeker M."/>
        </authorList>
    </citation>
    <scope>NUCLEOTIDE SEQUENCE [LARGE SCALE GENOMIC DNA]</scope>
    <source>
        <strain evidence="1 2">DSM 25281</strain>
    </source>
</reference>
<dbReference type="RefSeq" id="WP_114746446.1">
    <property type="nucleotide sequence ID" value="NZ_QQAY01000011.1"/>
</dbReference>
<comment type="caution">
    <text evidence="1">The sequence shown here is derived from an EMBL/GenBank/DDBJ whole genome shotgun (WGS) entry which is preliminary data.</text>
</comment>
<protein>
    <submittedName>
        <fullName evidence="1">Uncharacterized protein</fullName>
    </submittedName>
</protein>
<dbReference type="EMBL" id="QQAY01000011">
    <property type="protein sequence ID" value="RDI40923.1"/>
    <property type="molecule type" value="Genomic_DNA"/>
</dbReference>
<proteinExistence type="predicted"/>